<dbReference type="AlphaFoldDB" id="A0A8J6LIK2"/>
<organism evidence="1 2">
    <name type="scientific">Tenebrio molitor</name>
    <name type="common">Yellow mealworm beetle</name>
    <dbReference type="NCBI Taxonomy" id="7067"/>
    <lineage>
        <taxon>Eukaryota</taxon>
        <taxon>Metazoa</taxon>
        <taxon>Ecdysozoa</taxon>
        <taxon>Arthropoda</taxon>
        <taxon>Hexapoda</taxon>
        <taxon>Insecta</taxon>
        <taxon>Pterygota</taxon>
        <taxon>Neoptera</taxon>
        <taxon>Endopterygota</taxon>
        <taxon>Coleoptera</taxon>
        <taxon>Polyphaga</taxon>
        <taxon>Cucujiformia</taxon>
        <taxon>Tenebrionidae</taxon>
        <taxon>Tenebrio</taxon>
    </lineage>
</organism>
<dbReference type="Proteomes" id="UP000719412">
    <property type="component" value="Unassembled WGS sequence"/>
</dbReference>
<comment type="caution">
    <text evidence="1">The sequence shown here is derived from an EMBL/GenBank/DDBJ whole genome shotgun (WGS) entry which is preliminary data.</text>
</comment>
<accession>A0A8J6LIK2</accession>
<name>A0A8J6LIK2_TENMO</name>
<dbReference type="EMBL" id="JABDTM020023600">
    <property type="protein sequence ID" value="KAH0815076.1"/>
    <property type="molecule type" value="Genomic_DNA"/>
</dbReference>
<reference evidence="1" key="1">
    <citation type="journal article" date="2020" name="J Insects Food Feed">
        <title>The yellow mealworm (Tenebrio molitor) genome: a resource for the emerging insects as food and feed industry.</title>
        <authorList>
            <person name="Eriksson T."/>
            <person name="Andere A."/>
            <person name="Kelstrup H."/>
            <person name="Emery V."/>
            <person name="Picard C."/>
        </authorList>
    </citation>
    <scope>NUCLEOTIDE SEQUENCE</scope>
    <source>
        <strain evidence="1">Stoneville</strain>
        <tissue evidence="1">Whole head</tissue>
    </source>
</reference>
<reference evidence="1" key="2">
    <citation type="submission" date="2021-08" db="EMBL/GenBank/DDBJ databases">
        <authorList>
            <person name="Eriksson T."/>
        </authorList>
    </citation>
    <scope>NUCLEOTIDE SEQUENCE</scope>
    <source>
        <strain evidence="1">Stoneville</strain>
        <tissue evidence="1">Whole head</tissue>
    </source>
</reference>
<keyword evidence="2" id="KW-1185">Reference proteome</keyword>
<protein>
    <submittedName>
        <fullName evidence="1">Uncharacterized protein</fullName>
    </submittedName>
</protein>
<sequence>MAVSTDNRGIVDQIRVERGSEKWYGAIERNFGGRGGCDQTGQSRPPREVSLGQRALVGKQGLIASLRGAVAHISTGRGDQKPRDHVVNNQRVQCARRGDHQNWGNSRFVRSHRCTARGPGDGASCGGTSLMFALRLPHIVSGCRGPLLCKQRERLKSPIVLTGRKTTLLIDFDGGETSGLRHRTQKRGSNERSKLRSEMRAWRLISQVCLAIESKRQFKKIDRDGGAACAAADRDHQST</sequence>
<evidence type="ECO:0000313" key="1">
    <source>
        <dbReference type="EMBL" id="KAH0815076.1"/>
    </source>
</evidence>
<gene>
    <name evidence="1" type="ORF">GEV33_007716</name>
</gene>
<evidence type="ECO:0000313" key="2">
    <source>
        <dbReference type="Proteomes" id="UP000719412"/>
    </source>
</evidence>
<proteinExistence type="predicted"/>